<protein>
    <submittedName>
        <fullName evidence="2">Uncharacterized protein</fullName>
    </submittedName>
</protein>
<feature type="compositionally biased region" description="Basic and acidic residues" evidence="1">
    <location>
        <begin position="81"/>
        <end position="94"/>
    </location>
</feature>
<comment type="caution">
    <text evidence="2">The sequence shown here is derived from an EMBL/GenBank/DDBJ whole genome shotgun (WGS) entry which is preliminary data.</text>
</comment>
<evidence type="ECO:0000313" key="2">
    <source>
        <dbReference type="EMBL" id="KAH8034304.1"/>
    </source>
</evidence>
<dbReference type="AlphaFoldDB" id="A0A9J6EJU1"/>
<evidence type="ECO:0000256" key="1">
    <source>
        <dbReference type="SAM" id="MobiDB-lite"/>
    </source>
</evidence>
<feature type="region of interest" description="Disordered" evidence="1">
    <location>
        <begin position="216"/>
        <end position="236"/>
    </location>
</feature>
<name>A0A9J6EJU1_RHIMP</name>
<gene>
    <name evidence="2" type="ORF">HPB51_022757</name>
</gene>
<dbReference type="Proteomes" id="UP000821866">
    <property type="component" value="Chromosome 2"/>
</dbReference>
<evidence type="ECO:0000313" key="3">
    <source>
        <dbReference type="Proteomes" id="UP000821866"/>
    </source>
</evidence>
<feature type="compositionally biased region" description="Basic residues" evidence="1">
    <location>
        <begin position="1"/>
        <end position="15"/>
    </location>
</feature>
<feature type="region of interest" description="Disordered" evidence="1">
    <location>
        <begin position="72"/>
        <end position="98"/>
    </location>
</feature>
<feature type="region of interest" description="Disordered" evidence="1">
    <location>
        <begin position="1"/>
        <end position="20"/>
    </location>
</feature>
<sequence>MIHDMKKRRRRRSRSLSKASGVLIQVEMKKALKEVYKDRGTAPSFIEENVKYRFESEDDGYQQVVKHRSLSGSNLHNRQTFHQERSNTGSEERSVAASQQYDITSWNKGNDASESSIIAVTGTERCGNEATTGAAWRAFINGWSSWTYERVGHDGTRKDASSSATLASCDHASTDTLPAATSDKPSSAARAAQPTWSSTLGAAAAAAKTGVYAATPNGPGDACELSGAQASPDDNL</sequence>
<proteinExistence type="predicted"/>
<accession>A0A9J6EJU1</accession>
<dbReference type="EMBL" id="JABSTU010000004">
    <property type="protein sequence ID" value="KAH8034304.1"/>
    <property type="molecule type" value="Genomic_DNA"/>
</dbReference>
<reference evidence="2" key="1">
    <citation type="journal article" date="2020" name="Cell">
        <title>Large-Scale Comparative Analyses of Tick Genomes Elucidate Their Genetic Diversity and Vector Capacities.</title>
        <authorList>
            <consortium name="Tick Genome and Microbiome Consortium (TIGMIC)"/>
            <person name="Jia N."/>
            <person name="Wang J."/>
            <person name="Shi W."/>
            <person name="Du L."/>
            <person name="Sun Y."/>
            <person name="Zhan W."/>
            <person name="Jiang J.F."/>
            <person name="Wang Q."/>
            <person name="Zhang B."/>
            <person name="Ji P."/>
            <person name="Bell-Sakyi L."/>
            <person name="Cui X.M."/>
            <person name="Yuan T.T."/>
            <person name="Jiang B.G."/>
            <person name="Yang W.F."/>
            <person name="Lam T.T."/>
            <person name="Chang Q.C."/>
            <person name="Ding S.J."/>
            <person name="Wang X.J."/>
            <person name="Zhu J.G."/>
            <person name="Ruan X.D."/>
            <person name="Zhao L."/>
            <person name="Wei J.T."/>
            <person name="Ye R.Z."/>
            <person name="Que T.C."/>
            <person name="Du C.H."/>
            <person name="Zhou Y.H."/>
            <person name="Cheng J.X."/>
            <person name="Dai P.F."/>
            <person name="Guo W.B."/>
            <person name="Han X.H."/>
            <person name="Huang E.J."/>
            <person name="Li L.F."/>
            <person name="Wei W."/>
            <person name="Gao Y.C."/>
            <person name="Liu J.Z."/>
            <person name="Shao H.Z."/>
            <person name="Wang X."/>
            <person name="Wang C.C."/>
            <person name="Yang T.C."/>
            <person name="Huo Q.B."/>
            <person name="Li W."/>
            <person name="Chen H.Y."/>
            <person name="Chen S.E."/>
            <person name="Zhou L.G."/>
            <person name="Ni X.B."/>
            <person name="Tian J.H."/>
            <person name="Sheng Y."/>
            <person name="Liu T."/>
            <person name="Pan Y.S."/>
            <person name="Xia L.Y."/>
            <person name="Li J."/>
            <person name="Zhao F."/>
            <person name="Cao W.C."/>
        </authorList>
    </citation>
    <scope>NUCLEOTIDE SEQUENCE</scope>
    <source>
        <strain evidence="2">Rmic-2018</strain>
    </source>
</reference>
<keyword evidence="3" id="KW-1185">Reference proteome</keyword>
<feature type="region of interest" description="Disordered" evidence="1">
    <location>
        <begin position="175"/>
        <end position="197"/>
    </location>
</feature>
<reference evidence="2" key="2">
    <citation type="submission" date="2021-09" db="EMBL/GenBank/DDBJ databases">
        <authorList>
            <person name="Jia N."/>
            <person name="Wang J."/>
            <person name="Shi W."/>
            <person name="Du L."/>
            <person name="Sun Y."/>
            <person name="Zhan W."/>
            <person name="Jiang J."/>
            <person name="Wang Q."/>
            <person name="Zhang B."/>
            <person name="Ji P."/>
            <person name="Sakyi L.B."/>
            <person name="Cui X."/>
            <person name="Yuan T."/>
            <person name="Jiang B."/>
            <person name="Yang W."/>
            <person name="Lam T.T.-Y."/>
            <person name="Chang Q."/>
            <person name="Ding S."/>
            <person name="Wang X."/>
            <person name="Zhu J."/>
            <person name="Ruan X."/>
            <person name="Zhao L."/>
            <person name="Wei J."/>
            <person name="Que T."/>
            <person name="Du C."/>
            <person name="Cheng J."/>
            <person name="Dai P."/>
            <person name="Han X."/>
            <person name="Huang E."/>
            <person name="Gao Y."/>
            <person name="Liu J."/>
            <person name="Shao H."/>
            <person name="Ye R."/>
            <person name="Li L."/>
            <person name="Wei W."/>
            <person name="Wang X."/>
            <person name="Wang C."/>
            <person name="Huo Q."/>
            <person name="Li W."/>
            <person name="Guo W."/>
            <person name="Chen H."/>
            <person name="Chen S."/>
            <person name="Zhou L."/>
            <person name="Zhou L."/>
            <person name="Ni X."/>
            <person name="Tian J."/>
            <person name="Zhou Y."/>
            <person name="Sheng Y."/>
            <person name="Liu T."/>
            <person name="Pan Y."/>
            <person name="Xia L."/>
            <person name="Li J."/>
            <person name="Zhao F."/>
            <person name="Cao W."/>
        </authorList>
    </citation>
    <scope>NUCLEOTIDE SEQUENCE</scope>
    <source>
        <strain evidence="2">Rmic-2018</strain>
        <tissue evidence="2">Larvae</tissue>
    </source>
</reference>
<organism evidence="2 3">
    <name type="scientific">Rhipicephalus microplus</name>
    <name type="common">Cattle tick</name>
    <name type="synonym">Boophilus microplus</name>
    <dbReference type="NCBI Taxonomy" id="6941"/>
    <lineage>
        <taxon>Eukaryota</taxon>
        <taxon>Metazoa</taxon>
        <taxon>Ecdysozoa</taxon>
        <taxon>Arthropoda</taxon>
        <taxon>Chelicerata</taxon>
        <taxon>Arachnida</taxon>
        <taxon>Acari</taxon>
        <taxon>Parasitiformes</taxon>
        <taxon>Ixodida</taxon>
        <taxon>Ixodoidea</taxon>
        <taxon>Ixodidae</taxon>
        <taxon>Rhipicephalinae</taxon>
        <taxon>Rhipicephalus</taxon>
        <taxon>Boophilus</taxon>
    </lineage>
</organism>